<protein>
    <submittedName>
        <fullName evidence="1">Uncharacterized protein</fullName>
    </submittedName>
</protein>
<sequence length="91" mass="10028">MDGRGDHSSTTPVSRSHLQLYCYQIEETDGSAGMNVFEVTPPRFPLLFPLMPSGRIDNALVTPVVFRVFMGDGDSPLSYFPLFSLEGSATR</sequence>
<reference evidence="1 2" key="1">
    <citation type="journal article" date="2019" name="Commun. Biol.">
        <title>The bagworm genome reveals a unique fibroin gene that provides high tensile strength.</title>
        <authorList>
            <person name="Kono N."/>
            <person name="Nakamura H."/>
            <person name="Ohtoshi R."/>
            <person name="Tomita M."/>
            <person name="Numata K."/>
            <person name="Arakawa K."/>
        </authorList>
    </citation>
    <scope>NUCLEOTIDE SEQUENCE [LARGE SCALE GENOMIC DNA]</scope>
</reference>
<comment type="caution">
    <text evidence="1">The sequence shown here is derived from an EMBL/GenBank/DDBJ whole genome shotgun (WGS) entry which is preliminary data.</text>
</comment>
<evidence type="ECO:0000313" key="1">
    <source>
        <dbReference type="EMBL" id="GBP18341.1"/>
    </source>
</evidence>
<dbReference type="AlphaFoldDB" id="A0A4C1TWB4"/>
<evidence type="ECO:0000313" key="2">
    <source>
        <dbReference type="Proteomes" id="UP000299102"/>
    </source>
</evidence>
<organism evidence="1 2">
    <name type="scientific">Eumeta variegata</name>
    <name type="common">Bagworm moth</name>
    <name type="synonym">Eumeta japonica</name>
    <dbReference type="NCBI Taxonomy" id="151549"/>
    <lineage>
        <taxon>Eukaryota</taxon>
        <taxon>Metazoa</taxon>
        <taxon>Ecdysozoa</taxon>
        <taxon>Arthropoda</taxon>
        <taxon>Hexapoda</taxon>
        <taxon>Insecta</taxon>
        <taxon>Pterygota</taxon>
        <taxon>Neoptera</taxon>
        <taxon>Endopterygota</taxon>
        <taxon>Lepidoptera</taxon>
        <taxon>Glossata</taxon>
        <taxon>Ditrysia</taxon>
        <taxon>Tineoidea</taxon>
        <taxon>Psychidae</taxon>
        <taxon>Oiketicinae</taxon>
        <taxon>Eumeta</taxon>
    </lineage>
</organism>
<dbReference type="Proteomes" id="UP000299102">
    <property type="component" value="Unassembled WGS sequence"/>
</dbReference>
<gene>
    <name evidence="1" type="ORF">EVAR_14734_1</name>
</gene>
<dbReference type="EMBL" id="BGZK01000096">
    <property type="protein sequence ID" value="GBP18341.1"/>
    <property type="molecule type" value="Genomic_DNA"/>
</dbReference>
<proteinExistence type="predicted"/>
<keyword evidence="2" id="KW-1185">Reference proteome</keyword>
<accession>A0A4C1TWB4</accession>
<name>A0A4C1TWB4_EUMVA</name>